<dbReference type="SUPFAM" id="SSF55031">
    <property type="entry name" value="Bacterial exopeptidase dimerisation domain"/>
    <property type="match status" value="1"/>
</dbReference>
<dbReference type="InterPro" id="IPR002933">
    <property type="entry name" value="Peptidase_M20"/>
</dbReference>
<dbReference type="SUPFAM" id="SSF53187">
    <property type="entry name" value="Zn-dependent exopeptidases"/>
    <property type="match status" value="1"/>
</dbReference>
<dbReference type="AlphaFoldDB" id="A0ABD5RJ15"/>
<evidence type="ECO:0000313" key="3">
    <source>
        <dbReference type="EMBL" id="MFC5970524.1"/>
    </source>
</evidence>
<dbReference type="EMBL" id="JBHSQH010000001">
    <property type="protein sequence ID" value="MFC5970524.1"/>
    <property type="molecule type" value="Genomic_DNA"/>
</dbReference>
<evidence type="ECO:0000256" key="1">
    <source>
        <dbReference type="PIRSR" id="PIRSR005962-1"/>
    </source>
</evidence>
<evidence type="ECO:0000313" key="4">
    <source>
        <dbReference type="Proteomes" id="UP001596099"/>
    </source>
</evidence>
<dbReference type="InterPro" id="IPR052030">
    <property type="entry name" value="Peptidase_M20/M20A_hydrolases"/>
</dbReference>
<dbReference type="Proteomes" id="UP001596099">
    <property type="component" value="Unassembled WGS sequence"/>
</dbReference>
<dbReference type="InterPro" id="IPR017439">
    <property type="entry name" value="Amidohydrolase"/>
</dbReference>
<sequence>MSVDRDRLVSLRREFHRFPEPAWREFRTTARIVEELDRIGVDELYVGPDLLSGERMGLPDEAEQRRWFDDARDHGVDADVLDRLDGGYTGALAVLNMGEGPTVGLRVDIDGLPRAESEDADHAPNAEGFRAETEAMHACGHDAHITFGLGVLEAIKDSEFSGTLKVVFQPAEEVVGGGKPVAESGLLDDCDYLLAAHVGLDHPTGEVVAGIDGFLAVHHFEATFTGEPAHAGANPGDGRNANQALAAAVQNLYAIPRHQDGRTTVNAGVIRGGSATNIVPEEAYVEGEVRGETTELMEYMRDSAERVIRAAAEMHACEVDVDTVGGAPSAVSDDAIVDVVESVAGGVEGVDSVLRSDALGGSEDATYLMQRVQDNGGKACYVGIGTDHPGGHHTSTFDVDEDSLPIGVSVLSESILRLAAEH</sequence>
<keyword evidence="4" id="KW-1185">Reference proteome</keyword>
<name>A0ABD5RJ15_9EURY</name>
<accession>A0ABD5RJ15</accession>
<feature type="binding site" evidence="1">
    <location>
        <position position="393"/>
    </location>
    <ligand>
        <name>Mn(2+)</name>
        <dbReference type="ChEBI" id="CHEBI:29035"/>
        <label>2</label>
    </ligand>
</feature>
<gene>
    <name evidence="3" type="ORF">ACFPYI_04195</name>
</gene>
<feature type="binding site" evidence="1">
    <location>
        <position position="173"/>
    </location>
    <ligand>
        <name>Mn(2+)</name>
        <dbReference type="ChEBI" id="CHEBI:29035"/>
        <label>1</label>
    </ligand>
</feature>
<comment type="cofactor">
    <cofactor evidence="1">
        <name>Mn(2+)</name>
        <dbReference type="ChEBI" id="CHEBI:29035"/>
    </cofactor>
    <text evidence="1">The Mn(2+) ion enhances activity.</text>
</comment>
<evidence type="ECO:0000259" key="2">
    <source>
        <dbReference type="Pfam" id="PF07687"/>
    </source>
</evidence>
<dbReference type="NCBIfam" id="TIGR01891">
    <property type="entry name" value="amidohydrolases"/>
    <property type="match status" value="1"/>
</dbReference>
<keyword evidence="1" id="KW-0464">Manganese</keyword>
<keyword evidence="1" id="KW-0479">Metal-binding</keyword>
<proteinExistence type="predicted"/>
<comment type="caution">
    <text evidence="3">The sequence shown here is derived from an EMBL/GenBank/DDBJ whole genome shotgun (WGS) entry which is preliminary data.</text>
</comment>
<feature type="domain" description="Peptidase M20 dimerisation" evidence="2">
    <location>
        <begin position="220"/>
        <end position="312"/>
    </location>
</feature>
<dbReference type="Gene3D" id="3.40.630.10">
    <property type="entry name" value="Zn peptidases"/>
    <property type="match status" value="2"/>
</dbReference>
<dbReference type="PANTHER" id="PTHR30575">
    <property type="entry name" value="PEPTIDASE M20"/>
    <property type="match status" value="1"/>
</dbReference>
<feature type="binding site" evidence="1">
    <location>
        <position position="139"/>
    </location>
    <ligand>
        <name>Mn(2+)</name>
        <dbReference type="ChEBI" id="CHEBI:29035"/>
        <label>2</label>
    </ligand>
</feature>
<organism evidence="3 4">
    <name type="scientific">Halomarina salina</name>
    <dbReference type="NCBI Taxonomy" id="1872699"/>
    <lineage>
        <taxon>Archaea</taxon>
        <taxon>Methanobacteriati</taxon>
        <taxon>Methanobacteriota</taxon>
        <taxon>Stenosarchaea group</taxon>
        <taxon>Halobacteria</taxon>
        <taxon>Halobacteriales</taxon>
        <taxon>Natronomonadaceae</taxon>
        <taxon>Halomarina</taxon>
    </lineage>
</organism>
<dbReference type="PANTHER" id="PTHR30575:SF3">
    <property type="entry name" value="PEPTIDASE M20 DIMERISATION DOMAIN-CONTAINING PROTEIN"/>
    <property type="match status" value="1"/>
</dbReference>
<dbReference type="PIRSF" id="PIRSF005962">
    <property type="entry name" value="Pept_M20D_amidohydro"/>
    <property type="match status" value="1"/>
</dbReference>
<dbReference type="InterPro" id="IPR036264">
    <property type="entry name" value="Bact_exopeptidase_dim_dom"/>
</dbReference>
<dbReference type="Pfam" id="PF07687">
    <property type="entry name" value="M20_dimer"/>
    <property type="match status" value="1"/>
</dbReference>
<dbReference type="InterPro" id="IPR011650">
    <property type="entry name" value="Peptidase_M20_dimer"/>
</dbReference>
<feature type="binding site" evidence="1">
    <location>
        <position position="141"/>
    </location>
    <ligand>
        <name>Mn(2+)</name>
        <dbReference type="ChEBI" id="CHEBI:29035"/>
        <label>2</label>
    </ligand>
</feature>
<reference evidence="3 4" key="1">
    <citation type="journal article" date="2019" name="Int. J. Syst. Evol. Microbiol.">
        <title>The Global Catalogue of Microorganisms (GCM) 10K type strain sequencing project: providing services to taxonomists for standard genome sequencing and annotation.</title>
        <authorList>
            <consortium name="The Broad Institute Genomics Platform"/>
            <consortium name="The Broad Institute Genome Sequencing Center for Infectious Disease"/>
            <person name="Wu L."/>
            <person name="Ma J."/>
        </authorList>
    </citation>
    <scope>NUCLEOTIDE SEQUENCE [LARGE SCALE GENOMIC DNA]</scope>
    <source>
        <strain evidence="3 4">CGMCC 1.12543</strain>
    </source>
</reference>
<feature type="binding site" evidence="1">
    <location>
        <position position="197"/>
    </location>
    <ligand>
        <name>Mn(2+)</name>
        <dbReference type="ChEBI" id="CHEBI:29035"/>
        <label>2</label>
    </ligand>
</feature>
<protein>
    <submittedName>
        <fullName evidence="3">Amidohydrolase</fullName>
    </submittedName>
</protein>
<dbReference type="RefSeq" id="WP_247419859.1">
    <property type="nucleotide sequence ID" value="NZ_JALLGW010000002.1"/>
</dbReference>
<dbReference type="Pfam" id="PF01546">
    <property type="entry name" value="Peptidase_M20"/>
    <property type="match status" value="1"/>
</dbReference>